<reference evidence="2 3" key="1">
    <citation type="submission" date="2016-04" db="EMBL/GenBank/DDBJ databases">
        <title>Genome sequence of Methanobrevibacter cuticularis DSM 11139.</title>
        <authorList>
            <person name="Poehlein A."/>
            <person name="Seedorf H."/>
            <person name="Daniel R."/>
        </authorList>
    </citation>
    <scope>NUCLEOTIDE SEQUENCE [LARGE SCALE GENOMIC DNA]</scope>
    <source>
        <strain evidence="2 3">DSM 11139</strain>
    </source>
</reference>
<dbReference type="Proteomes" id="UP000077275">
    <property type="component" value="Unassembled WGS sequence"/>
</dbReference>
<dbReference type="PATRIC" id="fig|47311.3.peg.136"/>
<comment type="caution">
    <text evidence="2">The sequence shown here is derived from an EMBL/GenBank/DDBJ whole genome shotgun (WGS) entry which is preliminary data.</text>
</comment>
<feature type="domain" description="PRC-barrel" evidence="1">
    <location>
        <begin position="2"/>
        <end position="69"/>
    </location>
</feature>
<proteinExistence type="predicted"/>
<protein>
    <submittedName>
        <fullName evidence="2">PRC-barrel domain protein</fullName>
    </submittedName>
</protein>
<accession>A0A166FGP5</accession>
<evidence type="ECO:0000313" key="2">
    <source>
        <dbReference type="EMBL" id="KZX17654.1"/>
    </source>
</evidence>
<organism evidence="2 3">
    <name type="scientific">Methanobrevibacter cuticularis</name>
    <dbReference type="NCBI Taxonomy" id="47311"/>
    <lineage>
        <taxon>Archaea</taxon>
        <taxon>Methanobacteriati</taxon>
        <taxon>Methanobacteriota</taxon>
        <taxon>Methanomada group</taxon>
        <taxon>Methanobacteria</taxon>
        <taxon>Methanobacteriales</taxon>
        <taxon>Methanobacteriaceae</taxon>
        <taxon>Methanobrevibacter</taxon>
    </lineage>
</organism>
<dbReference type="Gene3D" id="2.30.30.240">
    <property type="entry name" value="PRC-barrel domain"/>
    <property type="match status" value="1"/>
</dbReference>
<evidence type="ECO:0000313" key="3">
    <source>
        <dbReference type="Proteomes" id="UP000077275"/>
    </source>
</evidence>
<dbReference type="RefSeq" id="WP_067257443.1">
    <property type="nucleotide sequence ID" value="NZ_LWMW01000022.1"/>
</dbReference>
<dbReference type="EMBL" id="LWMW01000022">
    <property type="protein sequence ID" value="KZX17654.1"/>
    <property type="molecule type" value="Genomic_DNA"/>
</dbReference>
<dbReference type="Pfam" id="PF05239">
    <property type="entry name" value="PRC"/>
    <property type="match status" value="1"/>
</dbReference>
<dbReference type="InterPro" id="IPR011033">
    <property type="entry name" value="PRC_barrel-like_sf"/>
</dbReference>
<dbReference type="OrthoDB" id="77776at2157"/>
<dbReference type="InterPro" id="IPR027275">
    <property type="entry name" value="PRC-brl_dom"/>
</dbReference>
<dbReference type="AlphaFoldDB" id="A0A166FGP5"/>
<keyword evidence="3" id="KW-1185">Reference proteome</keyword>
<sequence>MKVNKIIGKNVIDEEGNFVGKVGNIDIDEQNGYIKGIDVKERQGVLYYDPQIITFNQIEKISDDIFINTMIYI</sequence>
<dbReference type="SUPFAM" id="SSF50346">
    <property type="entry name" value="PRC-barrel domain"/>
    <property type="match status" value="1"/>
</dbReference>
<evidence type="ECO:0000259" key="1">
    <source>
        <dbReference type="Pfam" id="PF05239"/>
    </source>
</evidence>
<gene>
    <name evidence="2" type="ORF">MBCUT_01320</name>
</gene>
<name>A0A166FGP5_9EURY</name>